<dbReference type="PANTHER" id="PTHR43792">
    <property type="entry name" value="GNAT FAMILY, PUTATIVE (AFU_ORTHOLOGUE AFUA_3G00765)-RELATED-RELATED"/>
    <property type="match status" value="1"/>
</dbReference>
<dbReference type="SUPFAM" id="SSF55729">
    <property type="entry name" value="Acyl-CoA N-acyltransferases (Nat)"/>
    <property type="match status" value="1"/>
</dbReference>
<accession>A0A024SJD3</accession>
<evidence type="ECO:0000256" key="2">
    <source>
        <dbReference type="ARBA" id="ARBA00023315"/>
    </source>
</evidence>
<evidence type="ECO:0000256" key="3">
    <source>
        <dbReference type="ARBA" id="ARBA00038502"/>
    </source>
</evidence>
<dbReference type="Pfam" id="PF13302">
    <property type="entry name" value="Acetyltransf_3"/>
    <property type="match status" value="1"/>
</dbReference>
<keyword evidence="1 6" id="KW-0808">Transferase</keyword>
<reference evidence="7" key="1">
    <citation type="journal article" date="2013" name="Ind. Biotechnol.">
        <title>Comparative genomics analysis of Trichoderma reesei strains.</title>
        <authorList>
            <person name="Koike H."/>
            <person name="Aerts A."/>
            <person name="LaButti K."/>
            <person name="Grigoriev I.V."/>
            <person name="Baker S.E."/>
        </authorList>
    </citation>
    <scope>NUCLEOTIDE SEQUENCE [LARGE SCALE GENOMIC DNA]</scope>
    <source>
        <strain evidence="7">ATCC 56765 / BCRC 32924 / NRRL 11460 / Rut C-30</strain>
    </source>
</reference>
<dbReference type="Gene3D" id="3.40.630.30">
    <property type="match status" value="1"/>
</dbReference>
<dbReference type="InterPro" id="IPR051531">
    <property type="entry name" value="N-acetyltransferase"/>
</dbReference>
<evidence type="ECO:0000259" key="5">
    <source>
        <dbReference type="PROSITE" id="PS51186"/>
    </source>
</evidence>
<organism evidence="6 7">
    <name type="scientific">Hypocrea jecorina (strain ATCC 56765 / BCRC 32924 / NRRL 11460 / Rut C-30)</name>
    <name type="common">Trichoderma reesei</name>
    <dbReference type="NCBI Taxonomy" id="1344414"/>
    <lineage>
        <taxon>Eukaryota</taxon>
        <taxon>Fungi</taxon>
        <taxon>Dikarya</taxon>
        <taxon>Ascomycota</taxon>
        <taxon>Pezizomycotina</taxon>
        <taxon>Sordariomycetes</taxon>
        <taxon>Hypocreomycetidae</taxon>
        <taxon>Hypocreales</taxon>
        <taxon>Hypocreaceae</taxon>
        <taxon>Trichoderma</taxon>
    </lineage>
</organism>
<dbReference type="PANTHER" id="PTHR43792:SF8">
    <property type="entry name" value="[RIBOSOMAL PROTEIN US5]-ALANINE N-ACETYLTRANSFERASE"/>
    <property type="match status" value="1"/>
</dbReference>
<feature type="region of interest" description="Disordered" evidence="4">
    <location>
        <begin position="1"/>
        <end position="21"/>
    </location>
</feature>
<evidence type="ECO:0000256" key="4">
    <source>
        <dbReference type="SAM" id="MobiDB-lite"/>
    </source>
</evidence>
<feature type="domain" description="N-acetyltransferase" evidence="5">
    <location>
        <begin position="56"/>
        <end position="209"/>
    </location>
</feature>
<dbReference type="GO" id="GO:0016747">
    <property type="term" value="F:acyltransferase activity, transferring groups other than amino-acyl groups"/>
    <property type="evidence" value="ECO:0007669"/>
    <property type="project" value="InterPro"/>
</dbReference>
<dbReference type="InterPro" id="IPR000182">
    <property type="entry name" value="GNAT_dom"/>
</dbReference>
<dbReference type="EMBL" id="KI911140">
    <property type="protein sequence ID" value="ETS05811.1"/>
    <property type="molecule type" value="Genomic_DNA"/>
</dbReference>
<dbReference type="OrthoDB" id="630895at2759"/>
<name>A0A024SJD3_HYPJR</name>
<dbReference type="KEGG" id="trr:M419DRAFT_70513"/>
<sequence length="218" mass="24038">MPSIEKNRILPSPCPPSSEPGTVLVETERLIIRRYLVSDAPALALAANHEQVASYMSDRFASPYTTADAEKFIRQTFHDDDTAAYPHGAAILLKPGFPGNSSATDALLIGGIGTHALTDILYRTWDLGYYLTPSVWRQGYGTEALRAFTRWAFETWPMLNRIQAHVYESNAASQKLLQKCGFVLEGRGRGAVEKGGRIMDEINFGLLRDDLECVGEGS</sequence>
<proteinExistence type="inferred from homology"/>
<gene>
    <name evidence="6" type="ORF">M419DRAFT_70513</name>
</gene>
<keyword evidence="2 6" id="KW-0012">Acyltransferase</keyword>
<dbReference type="HOGENOM" id="CLU_013985_3_4_1"/>
<comment type="similarity">
    <text evidence="3">Belongs to the acetyltransferase family. RimJ subfamily.</text>
</comment>
<dbReference type="AlphaFoldDB" id="A0A024SJD3"/>
<dbReference type="InterPro" id="IPR016181">
    <property type="entry name" value="Acyl_CoA_acyltransferase"/>
</dbReference>
<dbReference type="PROSITE" id="PS51186">
    <property type="entry name" value="GNAT"/>
    <property type="match status" value="1"/>
</dbReference>
<evidence type="ECO:0000313" key="7">
    <source>
        <dbReference type="Proteomes" id="UP000024376"/>
    </source>
</evidence>
<evidence type="ECO:0000256" key="1">
    <source>
        <dbReference type="ARBA" id="ARBA00022679"/>
    </source>
</evidence>
<protein>
    <submittedName>
        <fullName evidence="6">Acyl-CoA N-acyltransferase</fullName>
    </submittedName>
</protein>
<dbReference type="Proteomes" id="UP000024376">
    <property type="component" value="Unassembled WGS sequence"/>
</dbReference>
<evidence type="ECO:0000313" key="6">
    <source>
        <dbReference type="EMBL" id="ETS05811.1"/>
    </source>
</evidence>